<comment type="caution">
    <text evidence="1">The sequence shown here is derived from an EMBL/GenBank/DDBJ whole genome shotgun (WGS) entry which is preliminary data.</text>
</comment>
<protein>
    <submittedName>
        <fullName evidence="1">10450_t:CDS:1</fullName>
    </submittedName>
</protein>
<reference evidence="1" key="1">
    <citation type="submission" date="2021-06" db="EMBL/GenBank/DDBJ databases">
        <authorList>
            <person name="Kallberg Y."/>
            <person name="Tangrot J."/>
            <person name="Rosling A."/>
        </authorList>
    </citation>
    <scope>NUCLEOTIDE SEQUENCE</scope>
    <source>
        <strain evidence="1">IA702</strain>
    </source>
</reference>
<dbReference type="EMBL" id="CAJVPJ010004680">
    <property type="protein sequence ID" value="CAG8654583.1"/>
    <property type="molecule type" value="Genomic_DNA"/>
</dbReference>
<sequence length="62" mass="7296">MNLHPDCLDALKYPNFRHLEGNLADSDTEHYRYQCELNAISKYYTEESEVGQIVLKLKSDFE</sequence>
<proteinExistence type="predicted"/>
<feature type="non-terminal residue" evidence="1">
    <location>
        <position position="62"/>
    </location>
</feature>
<organism evidence="1 2">
    <name type="scientific">Paraglomus occultum</name>
    <dbReference type="NCBI Taxonomy" id="144539"/>
    <lineage>
        <taxon>Eukaryota</taxon>
        <taxon>Fungi</taxon>
        <taxon>Fungi incertae sedis</taxon>
        <taxon>Mucoromycota</taxon>
        <taxon>Glomeromycotina</taxon>
        <taxon>Glomeromycetes</taxon>
        <taxon>Paraglomerales</taxon>
        <taxon>Paraglomeraceae</taxon>
        <taxon>Paraglomus</taxon>
    </lineage>
</organism>
<evidence type="ECO:0000313" key="1">
    <source>
        <dbReference type="EMBL" id="CAG8654583.1"/>
    </source>
</evidence>
<keyword evidence="2" id="KW-1185">Reference proteome</keyword>
<accession>A0A9N9DZ57</accession>
<name>A0A9N9DZ57_9GLOM</name>
<dbReference type="Proteomes" id="UP000789572">
    <property type="component" value="Unassembled WGS sequence"/>
</dbReference>
<dbReference type="OrthoDB" id="2436678at2759"/>
<dbReference type="AlphaFoldDB" id="A0A9N9DZ57"/>
<gene>
    <name evidence="1" type="ORF">POCULU_LOCUS10131</name>
</gene>
<evidence type="ECO:0000313" key="2">
    <source>
        <dbReference type="Proteomes" id="UP000789572"/>
    </source>
</evidence>